<dbReference type="InterPro" id="IPR001173">
    <property type="entry name" value="Glyco_trans_2-like"/>
</dbReference>
<dbReference type="EMBL" id="KY684083">
    <property type="protein sequence ID" value="ARF08777.1"/>
    <property type="molecule type" value="Genomic_DNA"/>
</dbReference>
<dbReference type="Pfam" id="PF00535">
    <property type="entry name" value="Glycos_transf_2"/>
    <property type="match status" value="1"/>
</dbReference>
<reference evidence="2" key="1">
    <citation type="journal article" date="2017" name="Science">
        <title>Giant viruses with an expanded complement of translation system components.</title>
        <authorList>
            <person name="Schulz F."/>
            <person name="Yutin N."/>
            <person name="Ivanova N.N."/>
            <person name="Ortega D.R."/>
            <person name="Lee T.K."/>
            <person name="Vierheilig J."/>
            <person name="Daims H."/>
            <person name="Horn M."/>
            <person name="Wagner M."/>
            <person name="Jensen G.J."/>
            <person name="Kyrpides N.C."/>
            <person name="Koonin E.V."/>
            <person name="Woyke T."/>
        </authorList>
    </citation>
    <scope>NUCLEOTIDE SEQUENCE</scope>
    <source>
        <strain evidence="2">CTV1</strain>
    </source>
</reference>
<dbReference type="PANTHER" id="PTHR22916">
    <property type="entry name" value="GLYCOSYLTRANSFERASE"/>
    <property type="match status" value="1"/>
</dbReference>
<dbReference type="InterPro" id="IPR029044">
    <property type="entry name" value="Nucleotide-diphossugar_trans"/>
</dbReference>
<evidence type="ECO:0000313" key="2">
    <source>
        <dbReference type="EMBL" id="ARF08777.1"/>
    </source>
</evidence>
<dbReference type="PANTHER" id="PTHR22916:SF3">
    <property type="entry name" value="UDP-GLCNAC:BETAGAL BETA-1,3-N-ACETYLGLUCOSAMINYLTRANSFERASE-LIKE PROTEIN 1"/>
    <property type="match status" value="1"/>
</dbReference>
<dbReference type="GO" id="GO:0016758">
    <property type="term" value="F:hexosyltransferase activity"/>
    <property type="evidence" value="ECO:0007669"/>
    <property type="project" value="UniProtKB-ARBA"/>
</dbReference>
<proteinExistence type="predicted"/>
<organism evidence="2">
    <name type="scientific">Catovirus CTV1</name>
    <dbReference type="NCBI Taxonomy" id="1977631"/>
    <lineage>
        <taxon>Viruses</taxon>
        <taxon>Varidnaviria</taxon>
        <taxon>Bamfordvirae</taxon>
        <taxon>Nucleocytoviricota</taxon>
        <taxon>Megaviricetes</taxon>
        <taxon>Imitervirales</taxon>
        <taxon>Mimiviridae</taxon>
        <taxon>Klosneuvirinae</taxon>
        <taxon>Catovirus</taxon>
    </lineage>
</organism>
<feature type="domain" description="Glycosyltransferase 2-like" evidence="1">
    <location>
        <begin position="222"/>
        <end position="329"/>
    </location>
</feature>
<accession>A0A1V0SAN7</accession>
<keyword evidence="2" id="KW-0808">Transferase</keyword>
<name>A0A1V0SAN7_9VIRU</name>
<sequence>MLYFFEDDVLFNLCVLGKIEQYLKNNDIMQIKTIPKYAFILKQLFDNIECVETNVTTPDDISLIDFFSIKPGDKFKTSKVITYDNKIYEEKYNYEKIISIKLNIGQYNSVIENLIHETLLFDNHKIICMTENMPIDEIIYLLNKNLMLVTDDVNLLSLATNCPLKNIALVTSKPMNESSFSNNKNFYAINALDKLSFPKFRIKFLKDNDMIKIKKERRPFVSCVCPTYNRQKFIPNLIQIFQQQNYPANCRELIILDDSENNMREIVNKLDTEKNIRYYHINAKEPMPIGKKRNLLHQLVRGEYIVCFDDDDYYPPNRISHALFKLQSSNIKFAGSSKISIYYTDIKCIYDFGPFGINHATNGTFAYHYSYIYTNFYDDDTKCSEEKYFLKDFSEKLIQLDLSKTILCIAHNSNTFDKKKILPHGKLNVSKLKRIIEDKKILNFYKTL</sequence>
<dbReference type="SUPFAM" id="SSF53448">
    <property type="entry name" value="Nucleotide-diphospho-sugar transferases"/>
    <property type="match status" value="1"/>
</dbReference>
<dbReference type="Gene3D" id="3.90.550.10">
    <property type="entry name" value="Spore Coat Polysaccharide Biosynthesis Protein SpsA, Chain A"/>
    <property type="match status" value="1"/>
</dbReference>
<gene>
    <name evidence="2" type="ORF">Catovirus_1_827</name>
</gene>
<protein>
    <submittedName>
        <fullName evidence="2">Glycosyltransferase family 2</fullName>
    </submittedName>
</protein>
<dbReference type="CDD" id="cd00761">
    <property type="entry name" value="Glyco_tranf_GTA_type"/>
    <property type="match status" value="1"/>
</dbReference>
<evidence type="ECO:0000259" key="1">
    <source>
        <dbReference type="Pfam" id="PF00535"/>
    </source>
</evidence>